<protein>
    <submittedName>
        <fullName evidence="5">Acyltransferase</fullName>
    </submittedName>
</protein>
<organism evidence="5 6">
    <name type="scientific">Parabacteroides segnis</name>
    <dbReference type="NCBI Taxonomy" id="2763058"/>
    <lineage>
        <taxon>Bacteria</taxon>
        <taxon>Pseudomonadati</taxon>
        <taxon>Bacteroidota</taxon>
        <taxon>Bacteroidia</taxon>
        <taxon>Bacteroidales</taxon>
        <taxon>Tannerellaceae</taxon>
        <taxon>Parabacteroides</taxon>
    </lineage>
</organism>
<dbReference type="InterPro" id="IPR011004">
    <property type="entry name" value="Trimer_LpxA-like_sf"/>
</dbReference>
<dbReference type="Proteomes" id="UP000644010">
    <property type="component" value="Unassembled WGS sequence"/>
</dbReference>
<sequence>MLATLLSKFRKWYFSLCGMHFHPQSVVCPVPIRPFYVVGSYKNIYLDKNAEVRSGCVLIARDKIIIGENSTLAYCAKILTSADPNGPYNALSKLYPYKKAPVTIGKNVWIGANSTILPGVTIGDFVVVAAGSVVTRDVPSGCMVAGVPAVIKKKLPVS</sequence>
<comment type="caution">
    <text evidence="5">The sequence shown here is derived from an EMBL/GenBank/DDBJ whole genome shotgun (WGS) entry which is preliminary data.</text>
</comment>
<evidence type="ECO:0000256" key="2">
    <source>
        <dbReference type="ARBA" id="ARBA00022679"/>
    </source>
</evidence>
<dbReference type="GO" id="GO:0016746">
    <property type="term" value="F:acyltransferase activity"/>
    <property type="evidence" value="ECO:0007669"/>
    <property type="project" value="UniProtKB-KW"/>
</dbReference>
<comment type="similarity">
    <text evidence="1">Belongs to the transferase hexapeptide repeat family.</text>
</comment>
<dbReference type="PANTHER" id="PTHR23416">
    <property type="entry name" value="SIALIC ACID SYNTHASE-RELATED"/>
    <property type="match status" value="1"/>
</dbReference>
<dbReference type="InterPro" id="IPR001451">
    <property type="entry name" value="Hexapep"/>
</dbReference>
<reference evidence="5 6" key="1">
    <citation type="submission" date="2020-08" db="EMBL/GenBank/DDBJ databases">
        <title>Genome public.</title>
        <authorList>
            <person name="Liu C."/>
            <person name="Sun Q."/>
        </authorList>
    </citation>
    <scope>NUCLEOTIDE SEQUENCE [LARGE SCALE GENOMIC DNA]</scope>
    <source>
        <strain evidence="5 6">BX2</strain>
    </source>
</reference>
<keyword evidence="3" id="KW-0677">Repeat</keyword>
<gene>
    <name evidence="5" type="ORF">H8S77_20355</name>
</gene>
<dbReference type="SUPFAM" id="SSF51161">
    <property type="entry name" value="Trimeric LpxA-like enzymes"/>
    <property type="match status" value="1"/>
</dbReference>
<evidence type="ECO:0000256" key="1">
    <source>
        <dbReference type="ARBA" id="ARBA00007274"/>
    </source>
</evidence>
<dbReference type="PROSITE" id="PS00101">
    <property type="entry name" value="HEXAPEP_TRANSFERASES"/>
    <property type="match status" value="1"/>
</dbReference>
<dbReference type="RefSeq" id="WP_186960961.1">
    <property type="nucleotide sequence ID" value="NZ_JACOOI010000028.1"/>
</dbReference>
<dbReference type="Pfam" id="PF14602">
    <property type="entry name" value="Hexapep_2"/>
    <property type="match status" value="1"/>
</dbReference>
<proteinExistence type="inferred from homology"/>
<evidence type="ECO:0000313" key="6">
    <source>
        <dbReference type="Proteomes" id="UP000644010"/>
    </source>
</evidence>
<accession>A0ABR7E7R5</accession>
<keyword evidence="2" id="KW-0808">Transferase</keyword>
<keyword evidence="6" id="KW-1185">Reference proteome</keyword>
<keyword evidence="4 5" id="KW-0012">Acyltransferase</keyword>
<evidence type="ECO:0000256" key="3">
    <source>
        <dbReference type="ARBA" id="ARBA00022737"/>
    </source>
</evidence>
<dbReference type="InterPro" id="IPR018357">
    <property type="entry name" value="Hexapep_transf_CS"/>
</dbReference>
<dbReference type="CDD" id="cd04647">
    <property type="entry name" value="LbH_MAT_like"/>
    <property type="match status" value="1"/>
</dbReference>
<evidence type="ECO:0000313" key="5">
    <source>
        <dbReference type="EMBL" id="MBC5645238.1"/>
    </source>
</evidence>
<dbReference type="PANTHER" id="PTHR23416:SF23">
    <property type="entry name" value="ACETYLTRANSFERASE C18B11.09C-RELATED"/>
    <property type="match status" value="1"/>
</dbReference>
<name>A0ABR7E7R5_9BACT</name>
<evidence type="ECO:0000256" key="4">
    <source>
        <dbReference type="ARBA" id="ARBA00023315"/>
    </source>
</evidence>
<dbReference type="Gene3D" id="2.160.10.10">
    <property type="entry name" value="Hexapeptide repeat proteins"/>
    <property type="match status" value="1"/>
</dbReference>
<dbReference type="InterPro" id="IPR051159">
    <property type="entry name" value="Hexapeptide_acetyltransf"/>
</dbReference>
<dbReference type="EMBL" id="JACOOI010000028">
    <property type="protein sequence ID" value="MBC5645238.1"/>
    <property type="molecule type" value="Genomic_DNA"/>
</dbReference>